<feature type="domain" description="Ketoreductase" evidence="4">
    <location>
        <begin position="3"/>
        <end position="182"/>
    </location>
</feature>
<comment type="caution">
    <text evidence="5">The sequence shown here is derived from an EMBL/GenBank/DDBJ whole genome shotgun (WGS) entry which is preliminary data.</text>
</comment>
<dbReference type="SMART" id="SM00822">
    <property type="entry name" value="PKS_KR"/>
    <property type="match status" value="1"/>
</dbReference>
<evidence type="ECO:0000259" key="4">
    <source>
        <dbReference type="SMART" id="SM00822"/>
    </source>
</evidence>
<dbReference type="RefSeq" id="WP_172314575.1">
    <property type="nucleotide sequence ID" value="NZ_WOEY01000095.1"/>
</dbReference>
<dbReference type="Gene3D" id="3.40.50.720">
    <property type="entry name" value="NAD(P)-binding Rossmann-like Domain"/>
    <property type="match status" value="1"/>
</dbReference>
<accession>A0ABX2BU86</accession>
<name>A0ABX2BU86_9BURK</name>
<gene>
    <name evidence="5" type="ORF">GNZ12_24625</name>
</gene>
<dbReference type="Proteomes" id="UP000652198">
    <property type="component" value="Unassembled WGS sequence"/>
</dbReference>
<evidence type="ECO:0000256" key="1">
    <source>
        <dbReference type="ARBA" id="ARBA00006484"/>
    </source>
</evidence>
<dbReference type="Pfam" id="PF00106">
    <property type="entry name" value="adh_short"/>
    <property type="match status" value="1"/>
</dbReference>
<dbReference type="EMBL" id="WOEY01000095">
    <property type="protein sequence ID" value="NPT44437.1"/>
    <property type="molecule type" value="Genomic_DNA"/>
</dbReference>
<dbReference type="InterPro" id="IPR036291">
    <property type="entry name" value="NAD(P)-bd_dom_sf"/>
</dbReference>
<sequence length="287" mass="30514">MSKVWLITGSGSGLGRNIAEAALNAGDQVVATARNVRQLDELVAQYGANVRAVELDVTNESQGLAAVDAAVDAFGRLDVLVNNAGYGDTRPFEQVPSNEFRQLVETCFFGAVNLTRAALPVMRRQRSGHIIQISSLGGRTAFSGNAAYFASKWAVGGFTEGLALETAPFGVKVTALEPGGMRTNWGKRANADRPALLPDYEPSVGASVKQLEGYWGNESGDPVRVAEVVLKITDTETLPPHILLGSDAFQFARQAEQARAADADRWQAVSVSIDVDAVGSIPPFPVK</sequence>
<dbReference type="CDD" id="cd05374">
    <property type="entry name" value="17beta-HSD-like_SDR_c"/>
    <property type="match status" value="1"/>
</dbReference>
<evidence type="ECO:0000313" key="6">
    <source>
        <dbReference type="Proteomes" id="UP000652198"/>
    </source>
</evidence>
<comment type="similarity">
    <text evidence="1 3">Belongs to the short-chain dehydrogenases/reductases (SDR) family.</text>
</comment>
<dbReference type="InterPro" id="IPR002347">
    <property type="entry name" value="SDR_fam"/>
</dbReference>
<dbReference type="PANTHER" id="PTHR43976:SF16">
    <property type="entry name" value="SHORT-CHAIN DEHYDROGENASE_REDUCTASE FAMILY PROTEIN"/>
    <property type="match status" value="1"/>
</dbReference>
<reference evidence="5 6" key="1">
    <citation type="submission" date="2019-11" db="EMBL/GenBank/DDBJ databases">
        <title>Metabolism of dissolved organic matter in forest soils.</title>
        <authorList>
            <person name="Cyle K.T."/>
            <person name="Wilhelm R.C."/>
            <person name="Martinez C.E."/>
        </authorList>
    </citation>
    <scope>NUCLEOTIDE SEQUENCE [LARGE SCALE GENOMIC DNA]</scope>
    <source>
        <strain evidence="5 6">1N</strain>
    </source>
</reference>
<dbReference type="SUPFAM" id="SSF51735">
    <property type="entry name" value="NAD(P)-binding Rossmann-fold domains"/>
    <property type="match status" value="1"/>
</dbReference>
<dbReference type="PRINTS" id="PR00081">
    <property type="entry name" value="GDHRDH"/>
</dbReference>
<proteinExistence type="inferred from homology"/>
<organism evidence="5 6">
    <name type="scientific">Paraburkholderia solitsugae</name>
    <dbReference type="NCBI Taxonomy" id="2675748"/>
    <lineage>
        <taxon>Bacteria</taxon>
        <taxon>Pseudomonadati</taxon>
        <taxon>Pseudomonadota</taxon>
        <taxon>Betaproteobacteria</taxon>
        <taxon>Burkholderiales</taxon>
        <taxon>Burkholderiaceae</taxon>
        <taxon>Paraburkholderia</taxon>
    </lineage>
</organism>
<keyword evidence="2" id="KW-0560">Oxidoreductase</keyword>
<dbReference type="InterPro" id="IPR051911">
    <property type="entry name" value="SDR_oxidoreductase"/>
</dbReference>
<dbReference type="PRINTS" id="PR00080">
    <property type="entry name" value="SDRFAMILY"/>
</dbReference>
<dbReference type="PANTHER" id="PTHR43976">
    <property type="entry name" value="SHORT CHAIN DEHYDROGENASE"/>
    <property type="match status" value="1"/>
</dbReference>
<dbReference type="InterPro" id="IPR057326">
    <property type="entry name" value="KR_dom"/>
</dbReference>
<evidence type="ECO:0000256" key="3">
    <source>
        <dbReference type="RuleBase" id="RU000363"/>
    </source>
</evidence>
<protein>
    <submittedName>
        <fullName evidence="5">SDR family NAD(P)-dependent oxidoreductase</fullName>
    </submittedName>
</protein>
<keyword evidence="6" id="KW-1185">Reference proteome</keyword>
<evidence type="ECO:0000256" key="2">
    <source>
        <dbReference type="ARBA" id="ARBA00023002"/>
    </source>
</evidence>
<evidence type="ECO:0000313" key="5">
    <source>
        <dbReference type="EMBL" id="NPT44437.1"/>
    </source>
</evidence>